<dbReference type="PIRSF" id="PIRSF036289">
    <property type="entry name" value="Glycosyl_hydrolase_malt_phosph"/>
    <property type="match status" value="1"/>
</dbReference>
<dbReference type="Gene3D" id="2.70.98.40">
    <property type="entry name" value="Glycoside hydrolase, family 65, N-terminal domain"/>
    <property type="match status" value="1"/>
</dbReference>
<organism evidence="7 8">
    <name type="scientific">Caproiciproducens galactitolivorans</name>
    <dbReference type="NCBI Taxonomy" id="642589"/>
    <lineage>
        <taxon>Bacteria</taxon>
        <taxon>Bacillati</taxon>
        <taxon>Bacillota</taxon>
        <taxon>Clostridia</taxon>
        <taxon>Eubacteriales</taxon>
        <taxon>Acutalibacteraceae</taxon>
        <taxon>Caproiciproducens</taxon>
    </lineage>
</organism>
<dbReference type="Proteomes" id="UP001082703">
    <property type="component" value="Unassembled WGS sequence"/>
</dbReference>
<gene>
    <name evidence="7" type="ORF">OUY18_00260</name>
</gene>
<protein>
    <submittedName>
        <fullName evidence="7">Glycoside hydrolase family 65 protein</fullName>
    </submittedName>
</protein>
<sequence length="742" mass="84134">MSNWTIESTDFNAEKAADLGNQYFIGNGYLGVRGTLEEYGKNELTAINLAGIYDRHGTAWREPLNAPNALLTWVEINHKSYRLPTCTPCEHRQQLDFECALHSRKTVWETEYGTLGVTAQRFASMANPHLICMKYRISTDSCVDVILHTGIDCDIWDIHGPHYEKTEMGVNGETLTVLATAGETKAQVAVSELVLCDFHGNQSIHYEDKAILREIQFEADGKRSYTLYKFISIYTTHDGGNPLHDALVCSSLSAKTGYEKEKAVHIRRWSELWNATCVKIDGDDTAMQALNYSIYHLHCIVPRHAESMSIPARGLSGQMYKGAVFWDTEMFMLPFYLYTEPKAARLLLKYRIDTLPGARAKAKEYGYRGAFYAWESQEGGYDACSDYNVTDVFTQRPMKTYFRDKQVHISADIVYGIVQYLKVTGDMSLLDEGAAEVILECANFYRSMLVKRADSGCFEIHDVIGPDEYHERVNNNAYTNRMAKFVFHEAAKLIHKLFLGSSPLRIKLEEQFDLKGMLQKFEESEHRLYIPQPDHKTGIIEQFDGYYKLEDVSVDAVRGRLLDKREYWGGAYGVASHTQVIKQADIVAMLNLFSGEYNNRTLKNNWNFYEPRTEHGSSLSACMYAVLACRFGEPDLAYPFFMQSACVDLKGGGKQWAGLIYIGGTHPAACGGAWLTAIQGFAGLSVQSGVLKVQPRLPSKWKSMQFKIYFQGCIYSIEIKGKDYKISVENKKRGFPSRIIFF</sequence>
<dbReference type="InterPro" id="IPR008928">
    <property type="entry name" value="6-hairpin_glycosidase_sf"/>
</dbReference>
<dbReference type="SUPFAM" id="SSF48208">
    <property type="entry name" value="Six-hairpin glycosidases"/>
    <property type="match status" value="1"/>
</dbReference>
<comment type="caution">
    <text evidence="7">The sequence shown here is derived from an EMBL/GenBank/DDBJ whole genome shotgun (WGS) entry which is preliminary data.</text>
</comment>
<evidence type="ECO:0000259" key="4">
    <source>
        <dbReference type="Pfam" id="PF03632"/>
    </source>
</evidence>
<evidence type="ECO:0000259" key="5">
    <source>
        <dbReference type="Pfam" id="PF03633"/>
    </source>
</evidence>
<evidence type="ECO:0000313" key="7">
    <source>
        <dbReference type="EMBL" id="MCY1712690.1"/>
    </source>
</evidence>
<dbReference type="Pfam" id="PF03632">
    <property type="entry name" value="Glyco_hydro_65m"/>
    <property type="match status" value="1"/>
</dbReference>
<dbReference type="Pfam" id="PF03636">
    <property type="entry name" value="Glyco_hydro_65N"/>
    <property type="match status" value="1"/>
</dbReference>
<dbReference type="InterPro" id="IPR012341">
    <property type="entry name" value="6hp_glycosidase-like_sf"/>
</dbReference>
<dbReference type="InterPro" id="IPR017045">
    <property type="entry name" value="Malt_Pase/Glycosyl_Hdrlase"/>
</dbReference>
<evidence type="ECO:0000313" key="8">
    <source>
        <dbReference type="Proteomes" id="UP001082703"/>
    </source>
</evidence>
<dbReference type="EMBL" id="JAPOHA010000001">
    <property type="protein sequence ID" value="MCY1712690.1"/>
    <property type="molecule type" value="Genomic_DNA"/>
</dbReference>
<feature type="domain" description="Glycoside hydrolase family 65 N-terminal" evidence="6">
    <location>
        <begin position="9"/>
        <end position="236"/>
    </location>
</feature>
<dbReference type="Gene3D" id="2.60.420.10">
    <property type="entry name" value="Maltose phosphorylase, domain 3"/>
    <property type="match status" value="1"/>
</dbReference>
<dbReference type="InterPro" id="IPR011013">
    <property type="entry name" value="Gal_mutarotase_sf_dom"/>
</dbReference>
<evidence type="ECO:0000259" key="6">
    <source>
        <dbReference type="Pfam" id="PF03636"/>
    </source>
</evidence>
<dbReference type="InterPro" id="IPR005194">
    <property type="entry name" value="Glyco_hydro_65_C"/>
</dbReference>
<evidence type="ECO:0000256" key="2">
    <source>
        <dbReference type="ARBA" id="ARBA00022676"/>
    </source>
</evidence>
<dbReference type="GO" id="GO:0016787">
    <property type="term" value="F:hydrolase activity"/>
    <property type="evidence" value="ECO:0007669"/>
    <property type="project" value="UniProtKB-KW"/>
</dbReference>
<dbReference type="PANTHER" id="PTHR11051">
    <property type="entry name" value="GLYCOSYL HYDROLASE-RELATED"/>
    <property type="match status" value="1"/>
</dbReference>
<reference evidence="7 8" key="1">
    <citation type="submission" date="2022-11" db="EMBL/GenBank/DDBJ databases">
        <authorList>
            <person name="Caiyu Z."/>
        </authorList>
    </citation>
    <scope>NUCLEOTIDE SEQUENCE [LARGE SCALE GENOMIC DNA]</scope>
    <source>
        <strain evidence="7 8">YR-4</strain>
    </source>
</reference>
<evidence type="ECO:0000256" key="3">
    <source>
        <dbReference type="ARBA" id="ARBA00022679"/>
    </source>
</evidence>
<feature type="domain" description="Glycoside hydrolase family 65 central catalytic" evidence="4">
    <location>
        <begin position="292"/>
        <end position="674"/>
    </location>
</feature>
<keyword evidence="3" id="KW-0808">Transferase</keyword>
<dbReference type="InterPro" id="IPR037018">
    <property type="entry name" value="GH65_N"/>
</dbReference>
<proteinExistence type="inferred from homology"/>
<accession>A0ABT4BQS4</accession>
<dbReference type="SUPFAM" id="SSF74650">
    <property type="entry name" value="Galactose mutarotase-like"/>
    <property type="match status" value="1"/>
</dbReference>
<dbReference type="Gene3D" id="1.50.10.10">
    <property type="match status" value="1"/>
</dbReference>
<keyword evidence="2" id="KW-0328">Glycosyltransferase</keyword>
<dbReference type="Pfam" id="PF03633">
    <property type="entry name" value="Glyco_hydro_65C"/>
    <property type="match status" value="1"/>
</dbReference>
<dbReference type="InterPro" id="IPR005196">
    <property type="entry name" value="Glyco_hydro_65_N"/>
</dbReference>
<dbReference type="RefSeq" id="WP_268056702.1">
    <property type="nucleotide sequence ID" value="NZ_JAPOHA010000001.1"/>
</dbReference>
<keyword evidence="7" id="KW-0378">Hydrolase</keyword>
<dbReference type="PANTHER" id="PTHR11051:SF8">
    <property type="entry name" value="PROTEIN-GLUCOSYLGALACTOSYLHYDROXYLYSINE GLUCOSIDASE"/>
    <property type="match status" value="1"/>
</dbReference>
<dbReference type="InterPro" id="IPR005195">
    <property type="entry name" value="Glyco_hydro_65_M"/>
</dbReference>
<feature type="domain" description="Glycoside hydrolase family 65 C-terminal" evidence="5">
    <location>
        <begin position="685"/>
        <end position="730"/>
    </location>
</feature>
<keyword evidence="8" id="KW-1185">Reference proteome</keyword>
<name>A0ABT4BQS4_9FIRM</name>
<evidence type="ECO:0000256" key="1">
    <source>
        <dbReference type="ARBA" id="ARBA00006768"/>
    </source>
</evidence>
<comment type="similarity">
    <text evidence="1">Belongs to the glycosyl hydrolase 65 family.</text>
</comment>